<dbReference type="PANTHER" id="PTHR12581:SF0">
    <property type="entry name" value="KRR1 SMALL SUBUNIT PROCESSOME COMPONENT HOMOLOG"/>
    <property type="match status" value="1"/>
</dbReference>
<dbReference type="InterPro" id="IPR041174">
    <property type="entry name" value="KRR1-like_KH1"/>
</dbReference>
<keyword evidence="7 11" id="KW-0539">Nucleus</keyword>
<dbReference type="eggNOG" id="KOG2874">
    <property type="taxonomic scope" value="Eukaryota"/>
</dbReference>
<dbReference type="Gene3D" id="3.30.1370.10">
    <property type="entry name" value="K Homology domain, type 1"/>
    <property type="match status" value="2"/>
</dbReference>
<evidence type="ECO:0000256" key="5">
    <source>
        <dbReference type="ARBA" id="ARBA00022552"/>
    </source>
</evidence>
<keyword evidence="15" id="KW-1185">Reference proteome</keyword>
<comment type="function">
    <text evidence="9">Required for 40S ribosome biogenesis. Involved in nucleolar processing of pre-18S ribosomal RNA and ribosome assembly. Essential for vegetative growth.</text>
</comment>
<reference evidence="14 15" key="1">
    <citation type="journal article" date="2013" name="MBio">
        <title>Genome sequencing of the plant pathogen Taphrina deformans, the causal agent of peach leaf curl.</title>
        <authorList>
            <person name="Cisse O.H."/>
            <person name="Almeida J.M.G.C.F."/>
            <person name="Fonseca A."/>
            <person name="Kumar A.A."/>
            <person name="Salojaervi J."/>
            <person name="Overmyer K."/>
            <person name="Hauser P.M."/>
            <person name="Pagni M."/>
        </authorList>
    </citation>
    <scope>NUCLEOTIDE SEQUENCE [LARGE SCALE GENOMIC DNA]</scope>
    <source>
        <strain evidence="15">PYCC 5710 / ATCC 11124 / CBS 356.35 / IMI 108563 / JCM 9778 / NBRC 8474</strain>
    </source>
</reference>
<dbReference type="PIRSF" id="PIRSF006515">
    <property type="entry name" value="KRR1"/>
    <property type="match status" value="1"/>
</dbReference>
<dbReference type="FunFam" id="3.30.1370.10:FF:000014">
    <property type="entry name" value="KRR1 small subunit processome component"/>
    <property type="match status" value="1"/>
</dbReference>
<name>R4XLL4_TAPDE</name>
<keyword evidence="6 11" id="KW-0694">RNA-binding</keyword>
<evidence type="ECO:0000256" key="6">
    <source>
        <dbReference type="ARBA" id="ARBA00022884"/>
    </source>
</evidence>
<dbReference type="EMBL" id="CAHR02000209">
    <property type="protein sequence ID" value="CCG84185.1"/>
    <property type="molecule type" value="Genomic_DNA"/>
</dbReference>
<evidence type="ECO:0000256" key="9">
    <source>
        <dbReference type="ARBA" id="ARBA00024668"/>
    </source>
</evidence>
<comment type="subunit">
    <text evidence="10">Component of the ribosomal small subunit (SSU) processome composed of at least 40 protein subunits and snoRNA U3. Interacts with snoRNA U3. Interacts with MPP10, KRI1 and with ribosomal proteins RPS1A, RPS4A, RPS4B, RPS8A, RPS8B, RPS11A, RPS11B, RPS13, RPS24, RPS25, RPL4A, RPL7B, RPL8, RPL23, RPL25 and RPL28.</text>
</comment>
<evidence type="ECO:0000256" key="8">
    <source>
        <dbReference type="ARBA" id="ARBA00023274"/>
    </source>
</evidence>
<feature type="compositionally biased region" description="Basic residues" evidence="12">
    <location>
        <begin position="328"/>
        <end position="337"/>
    </location>
</feature>
<evidence type="ECO:0000259" key="13">
    <source>
        <dbReference type="SMART" id="SM00322"/>
    </source>
</evidence>
<evidence type="ECO:0000256" key="12">
    <source>
        <dbReference type="SAM" id="MobiDB-lite"/>
    </source>
</evidence>
<evidence type="ECO:0000256" key="7">
    <source>
        <dbReference type="ARBA" id="ARBA00023242"/>
    </source>
</evidence>
<dbReference type="FunFam" id="3.30.1370.10:FF:000011">
    <property type="entry name" value="KRR1 small subunit processome component"/>
    <property type="match status" value="1"/>
</dbReference>
<dbReference type="OrthoDB" id="441223at2759"/>
<evidence type="ECO:0000256" key="4">
    <source>
        <dbReference type="ARBA" id="ARBA00022517"/>
    </source>
</evidence>
<evidence type="ECO:0000313" key="15">
    <source>
        <dbReference type="Proteomes" id="UP000013776"/>
    </source>
</evidence>
<dbReference type="InterPro" id="IPR024166">
    <property type="entry name" value="rRNA_assembly_KRR1"/>
</dbReference>
<accession>R4XLL4</accession>
<dbReference type="Proteomes" id="UP000013776">
    <property type="component" value="Unassembled WGS sequence"/>
</dbReference>
<evidence type="ECO:0000256" key="10">
    <source>
        <dbReference type="ARBA" id="ARBA00025908"/>
    </source>
</evidence>
<dbReference type="CDD" id="cd22394">
    <property type="entry name" value="KH-I_KRR1_rpt2"/>
    <property type="match status" value="1"/>
</dbReference>
<dbReference type="SUPFAM" id="SSF54791">
    <property type="entry name" value="Eukaryotic type KH-domain (KH-domain type I)"/>
    <property type="match status" value="1"/>
</dbReference>
<protein>
    <recommendedName>
        <fullName evidence="3 11">KRR1 small subunit processome component</fullName>
    </recommendedName>
    <alternativeName>
        <fullName evidence="11">KRR-R motif-containing protein 1</fullName>
    </alternativeName>
</protein>
<comment type="caution">
    <text evidence="14">The sequence shown here is derived from an EMBL/GenBank/DDBJ whole genome shotgun (WGS) entry which is preliminary data.</text>
</comment>
<dbReference type="STRING" id="1097556.R4XLL4"/>
<comment type="subcellular location">
    <subcellularLocation>
        <location evidence="1 11">Nucleus</location>
        <location evidence="1 11">Nucleolus</location>
    </subcellularLocation>
</comment>
<dbReference type="CDD" id="cd22393">
    <property type="entry name" value="KH-I_KRR1_rpt1"/>
    <property type="match status" value="1"/>
</dbReference>
<dbReference type="AlphaFoldDB" id="R4XLL4"/>
<keyword evidence="8 11" id="KW-0687">Ribonucleoprotein</keyword>
<dbReference type="GO" id="GO:0003723">
    <property type="term" value="F:RNA binding"/>
    <property type="evidence" value="ECO:0007669"/>
    <property type="project" value="UniProtKB-KW"/>
</dbReference>
<keyword evidence="5 11" id="KW-0698">rRNA processing</keyword>
<dbReference type="InterPro" id="IPR048549">
    <property type="entry name" value="KRR1-like_KH2_euk"/>
</dbReference>
<gene>
    <name evidence="14" type="ORF">TAPDE_004587</name>
</gene>
<dbReference type="Pfam" id="PF21800">
    <property type="entry name" value="KH_KRR1_2nd"/>
    <property type="match status" value="1"/>
</dbReference>
<dbReference type="PANTHER" id="PTHR12581">
    <property type="entry name" value="HIV-1 REV BINDING PROTEIN 2, 3"/>
    <property type="match status" value="1"/>
</dbReference>
<organism evidence="14 15">
    <name type="scientific">Taphrina deformans (strain PYCC 5710 / ATCC 11124 / CBS 356.35 / IMI 108563 / JCM 9778 / NBRC 8474)</name>
    <name type="common">Peach leaf curl fungus</name>
    <name type="synonym">Lalaria deformans</name>
    <dbReference type="NCBI Taxonomy" id="1097556"/>
    <lineage>
        <taxon>Eukaryota</taxon>
        <taxon>Fungi</taxon>
        <taxon>Dikarya</taxon>
        <taxon>Ascomycota</taxon>
        <taxon>Taphrinomycotina</taxon>
        <taxon>Taphrinomycetes</taxon>
        <taxon>Taphrinales</taxon>
        <taxon>Taphrinaceae</taxon>
        <taxon>Taphrina</taxon>
    </lineage>
</organism>
<dbReference type="GO" id="GO:0032040">
    <property type="term" value="C:small-subunit processome"/>
    <property type="evidence" value="ECO:0007669"/>
    <property type="project" value="TreeGrafter"/>
</dbReference>
<evidence type="ECO:0000256" key="11">
    <source>
        <dbReference type="PIRNR" id="PIRNR006515"/>
    </source>
</evidence>
<feature type="compositionally biased region" description="Basic and acidic residues" evidence="12">
    <location>
        <begin position="291"/>
        <end position="315"/>
    </location>
</feature>
<dbReference type="InterPro" id="IPR048550">
    <property type="entry name" value="KRR1-like_KH1_euk"/>
</dbReference>
<sequence length="337" mass="38956">MSDIEEDVPSTAEVVPVVNKNKRYRKEKPWDTDDIDHWRIDEFKPEDNVGGNFTEESSFATLFPKYRESYLREIWSVVARTMEKYAISAVLDLVEGSMTVKTTRKTYDPAAILNARDLIKLLARSVPFPQAIKIMEDATASDIIKIGTFTRNKERFVKRRQRLIGPNGSTLKALELLTGCYVLVQGTTVSAMGTYKGLKDVRRVVEDCMQNIHPIYHIKELMIKRELAKDPKLATESWDRFLPQFKKRNVQRKKPKKVSTKKEYTPFPPAQLPSKIDLQIESGEYFLAKKDKEHAVREQRKEKQDESSKVRESKRAAMFVAPDEGVQKKKKRKVTDQ</sequence>
<proteinExistence type="inferred from homology"/>
<feature type="domain" description="K Homology" evidence="13">
    <location>
        <begin position="140"/>
        <end position="210"/>
    </location>
</feature>
<keyword evidence="4 11" id="KW-0690">Ribosome biogenesis</keyword>
<feature type="region of interest" description="Disordered" evidence="12">
    <location>
        <begin position="291"/>
        <end position="337"/>
    </location>
</feature>
<dbReference type="Pfam" id="PF17903">
    <property type="entry name" value="KH_KRR1_1st"/>
    <property type="match status" value="1"/>
</dbReference>
<dbReference type="GO" id="GO:0006364">
    <property type="term" value="P:rRNA processing"/>
    <property type="evidence" value="ECO:0007669"/>
    <property type="project" value="UniProtKB-KW"/>
</dbReference>
<dbReference type="InterPro" id="IPR004087">
    <property type="entry name" value="KH_dom"/>
</dbReference>
<evidence type="ECO:0000313" key="14">
    <source>
        <dbReference type="EMBL" id="CCG84185.1"/>
    </source>
</evidence>
<dbReference type="InterPro" id="IPR036612">
    <property type="entry name" value="KH_dom_type_1_sf"/>
</dbReference>
<evidence type="ECO:0000256" key="3">
    <source>
        <dbReference type="ARBA" id="ARBA00017405"/>
    </source>
</evidence>
<comment type="similarity">
    <text evidence="2 11">Belongs to the KRR1 family.</text>
</comment>
<dbReference type="VEuPathDB" id="FungiDB:TAPDE_004587"/>
<dbReference type="InterPro" id="IPR048548">
    <property type="entry name" value="KRR1-like_KH2"/>
</dbReference>
<evidence type="ECO:0000256" key="1">
    <source>
        <dbReference type="ARBA" id="ARBA00004604"/>
    </source>
</evidence>
<dbReference type="SMART" id="SM00322">
    <property type="entry name" value="KH"/>
    <property type="match status" value="1"/>
</dbReference>
<evidence type="ECO:0000256" key="2">
    <source>
        <dbReference type="ARBA" id="ARBA00009344"/>
    </source>
</evidence>